<dbReference type="GO" id="GO:0006094">
    <property type="term" value="P:gluconeogenesis"/>
    <property type="evidence" value="ECO:0007669"/>
    <property type="project" value="UniProtKB-KW"/>
</dbReference>
<dbReference type="GO" id="GO:0048029">
    <property type="term" value="F:monosaccharide binding"/>
    <property type="evidence" value="ECO:0007669"/>
    <property type="project" value="TreeGrafter"/>
</dbReference>
<dbReference type="SUPFAM" id="SSF53697">
    <property type="entry name" value="SIS domain"/>
    <property type="match status" value="1"/>
</dbReference>
<dbReference type="PROSITE" id="PS51463">
    <property type="entry name" value="P_GLUCOSE_ISOMERASE_3"/>
    <property type="match status" value="1"/>
</dbReference>
<dbReference type="InterPro" id="IPR001672">
    <property type="entry name" value="G6P_Isomerase"/>
</dbReference>
<dbReference type="GO" id="GO:0006096">
    <property type="term" value="P:glycolytic process"/>
    <property type="evidence" value="ECO:0007669"/>
    <property type="project" value="UniProtKB-KW"/>
</dbReference>
<proteinExistence type="predicted"/>
<evidence type="ECO:0000313" key="5">
    <source>
        <dbReference type="EMBL" id="MPN50541.1"/>
    </source>
</evidence>
<protein>
    <recommendedName>
        <fullName evidence="1">glucose-6-phosphate isomerase</fullName>
        <ecNumber evidence="1">5.3.1.9</ecNumber>
    </recommendedName>
</protein>
<organism evidence="5">
    <name type="scientific">bioreactor metagenome</name>
    <dbReference type="NCBI Taxonomy" id="1076179"/>
    <lineage>
        <taxon>unclassified sequences</taxon>
        <taxon>metagenomes</taxon>
        <taxon>ecological metagenomes</taxon>
    </lineage>
</organism>
<sequence length="118" mass="13338">MGQFLQQGHQIFFETVINVEKPSRDIIIPESAGELLAGKSMNQVNKSAMEGVISAHATAGIPVVKIDIPELNAFYFGQMIYFFETTCAITAYLMEVNPFNQPGVEQYKEEMKRRLMEM</sequence>
<dbReference type="GO" id="GO:0005829">
    <property type="term" value="C:cytosol"/>
    <property type="evidence" value="ECO:0007669"/>
    <property type="project" value="TreeGrafter"/>
</dbReference>
<dbReference type="EC" id="5.3.1.9" evidence="1"/>
<keyword evidence="4 5" id="KW-0413">Isomerase</keyword>
<dbReference type="PANTHER" id="PTHR11469">
    <property type="entry name" value="GLUCOSE-6-PHOSPHATE ISOMERASE"/>
    <property type="match status" value="1"/>
</dbReference>
<evidence type="ECO:0000256" key="2">
    <source>
        <dbReference type="ARBA" id="ARBA00022432"/>
    </source>
</evidence>
<dbReference type="CDD" id="cd05016">
    <property type="entry name" value="SIS_PGI_2"/>
    <property type="match status" value="1"/>
</dbReference>
<dbReference type="Gene3D" id="3.40.50.10490">
    <property type="entry name" value="Glucose-6-phosphate isomerase like protein, domain 1"/>
    <property type="match status" value="1"/>
</dbReference>
<dbReference type="PROSITE" id="PS00174">
    <property type="entry name" value="P_GLUCOSE_ISOMERASE_2"/>
    <property type="match status" value="1"/>
</dbReference>
<dbReference type="InterPro" id="IPR046348">
    <property type="entry name" value="SIS_dom_sf"/>
</dbReference>
<evidence type="ECO:0000256" key="4">
    <source>
        <dbReference type="ARBA" id="ARBA00023235"/>
    </source>
</evidence>
<comment type="caution">
    <text evidence="5">The sequence shown here is derived from an EMBL/GenBank/DDBJ whole genome shotgun (WGS) entry which is preliminary data.</text>
</comment>
<name>A0A645IGW7_9ZZZZ</name>
<dbReference type="InterPro" id="IPR018189">
    <property type="entry name" value="Phosphoglucose_isomerase_CS"/>
</dbReference>
<gene>
    <name evidence="5" type="primary">pgi_43</name>
    <name evidence="5" type="ORF">SDC9_198168</name>
</gene>
<keyword evidence="2" id="KW-0312">Gluconeogenesis</keyword>
<dbReference type="EMBL" id="VSSQ01114815">
    <property type="protein sequence ID" value="MPN50541.1"/>
    <property type="molecule type" value="Genomic_DNA"/>
</dbReference>
<evidence type="ECO:0000256" key="3">
    <source>
        <dbReference type="ARBA" id="ARBA00023152"/>
    </source>
</evidence>
<keyword evidence="3" id="KW-0324">Glycolysis</keyword>
<dbReference type="GO" id="GO:0051156">
    <property type="term" value="P:glucose 6-phosphate metabolic process"/>
    <property type="evidence" value="ECO:0007669"/>
    <property type="project" value="TreeGrafter"/>
</dbReference>
<accession>A0A645IGW7</accession>
<evidence type="ECO:0000256" key="1">
    <source>
        <dbReference type="ARBA" id="ARBA00011952"/>
    </source>
</evidence>
<dbReference type="AlphaFoldDB" id="A0A645IGW7"/>
<dbReference type="Pfam" id="PF00342">
    <property type="entry name" value="PGI"/>
    <property type="match status" value="1"/>
</dbReference>
<dbReference type="InterPro" id="IPR035482">
    <property type="entry name" value="SIS_PGI_2"/>
</dbReference>
<dbReference type="PANTHER" id="PTHR11469:SF1">
    <property type="entry name" value="GLUCOSE-6-PHOSPHATE ISOMERASE"/>
    <property type="match status" value="1"/>
</dbReference>
<dbReference type="GO" id="GO:0004347">
    <property type="term" value="F:glucose-6-phosphate isomerase activity"/>
    <property type="evidence" value="ECO:0007669"/>
    <property type="project" value="UniProtKB-EC"/>
</dbReference>
<dbReference type="GO" id="GO:0097367">
    <property type="term" value="F:carbohydrate derivative binding"/>
    <property type="evidence" value="ECO:0007669"/>
    <property type="project" value="InterPro"/>
</dbReference>
<reference evidence="5" key="1">
    <citation type="submission" date="2019-08" db="EMBL/GenBank/DDBJ databases">
        <authorList>
            <person name="Kucharzyk K."/>
            <person name="Murdoch R.W."/>
            <person name="Higgins S."/>
            <person name="Loffler F."/>
        </authorList>
    </citation>
    <scope>NUCLEOTIDE SEQUENCE</scope>
</reference>